<evidence type="ECO:0000256" key="10">
    <source>
        <dbReference type="NCBIfam" id="TIGR00440"/>
    </source>
</evidence>
<evidence type="ECO:0000313" key="16">
    <source>
        <dbReference type="Proteomes" id="UP001360424"/>
    </source>
</evidence>
<dbReference type="PANTHER" id="PTHR43097:SF5">
    <property type="entry name" value="GLUTAMATE--TRNA LIGASE"/>
    <property type="match status" value="1"/>
</dbReference>
<name>A0ABZ2GYN7_9GAMM</name>
<keyword evidence="4 11" id="KW-0436">Ligase</keyword>
<dbReference type="InterPro" id="IPR004514">
    <property type="entry name" value="Gln-tRNA-synth"/>
</dbReference>
<dbReference type="Gene3D" id="2.40.240.10">
    <property type="entry name" value="Ribosomal Protein L25, Chain P"/>
    <property type="match status" value="2"/>
</dbReference>
<dbReference type="SUPFAM" id="SSF52374">
    <property type="entry name" value="Nucleotidylyl transferase"/>
    <property type="match status" value="1"/>
</dbReference>
<gene>
    <name evidence="15" type="ORF">RQL38_01745</name>
</gene>
<evidence type="ECO:0000256" key="2">
    <source>
        <dbReference type="ARBA" id="ARBA00012836"/>
    </source>
</evidence>
<evidence type="ECO:0000256" key="5">
    <source>
        <dbReference type="ARBA" id="ARBA00022741"/>
    </source>
</evidence>
<feature type="domain" description="Glutamyl/glutaminyl-tRNA synthetase class Ib anti-codon binding" evidence="13">
    <location>
        <begin position="338"/>
        <end position="439"/>
    </location>
</feature>
<feature type="domain" description="tRNA synthetases class I (E and Q) anti-codon binding" evidence="14">
    <location>
        <begin position="455"/>
        <end position="526"/>
    </location>
</feature>
<reference evidence="15" key="1">
    <citation type="submission" date="2023-09" db="EMBL/GenBank/DDBJ databases">
        <title>Genomes of two closely related lineages of the louse Polyplax serrata with different host specificities.</title>
        <authorList>
            <person name="Martinu J."/>
            <person name="Tarabai H."/>
            <person name="Stefka J."/>
            <person name="Hypsa V."/>
        </authorList>
    </citation>
    <scope>NUCLEOTIDE SEQUENCE [LARGE SCALE GENOMIC DNA]</scope>
    <source>
        <strain evidence="15">HR10_N</strain>
    </source>
</reference>
<evidence type="ECO:0000259" key="12">
    <source>
        <dbReference type="Pfam" id="PF00749"/>
    </source>
</evidence>
<evidence type="ECO:0000259" key="13">
    <source>
        <dbReference type="Pfam" id="PF03950"/>
    </source>
</evidence>
<evidence type="ECO:0000256" key="3">
    <source>
        <dbReference type="ARBA" id="ARBA00022490"/>
    </source>
</evidence>
<dbReference type="InterPro" id="IPR014729">
    <property type="entry name" value="Rossmann-like_a/b/a_fold"/>
</dbReference>
<comment type="catalytic activity">
    <reaction evidence="9">
        <text>tRNA(Gln) + L-glutamine + ATP = L-glutaminyl-tRNA(Gln) + AMP + diphosphate</text>
        <dbReference type="Rhea" id="RHEA:20121"/>
        <dbReference type="Rhea" id="RHEA-COMP:9662"/>
        <dbReference type="Rhea" id="RHEA-COMP:9681"/>
        <dbReference type="ChEBI" id="CHEBI:30616"/>
        <dbReference type="ChEBI" id="CHEBI:33019"/>
        <dbReference type="ChEBI" id="CHEBI:58359"/>
        <dbReference type="ChEBI" id="CHEBI:78442"/>
        <dbReference type="ChEBI" id="CHEBI:78521"/>
        <dbReference type="ChEBI" id="CHEBI:456215"/>
        <dbReference type="EC" id="6.1.1.18"/>
    </reaction>
</comment>
<dbReference type="InterPro" id="IPR000924">
    <property type="entry name" value="Glu/Gln-tRNA-synth"/>
</dbReference>
<dbReference type="NCBIfam" id="TIGR00440">
    <property type="entry name" value="glnS"/>
    <property type="match status" value="1"/>
</dbReference>
<feature type="domain" description="Glutamyl/glutaminyl-tRNA synthetase class Ib catalytic" evidence="12">
    <location>
        <begin position="25"/>
        <end position="335"/>
    </location>
</feature>
<dbReference type="Proteomes" id="UP001360424">
    <property type="component" value="Chromosome"/>
</dbReference>
<dbReference type="Pfam" id="PF20974">
    <property type="entry name" value="tRNA-synt_1c_C2"/>
    <property type="match status" value="1"/>
</dbReference>
<dbReference type="InterPro" id="IPR049437">
    <property type="entry name" value="tRNA-synt_1c_C2"/>
</dbReference>
<evidence type="ECO:0000256" key="8">
    <source>
        <dbReference type="ARBA" id="ARBA00023146"/>
    </source>
</evidence>
<keyword evidence="5 11" id="KW-0547">Nucleotide-binding</keyword>
<dbReference type="Pfam" id="PF00749">
    <property type="entry name" value="tRNA-synt_1c"/>
    <property type="match status" value="1"/>
</dbReference>
<evidence type="ECO:0000256" key="9">
    <source>
        <dbReference type="ARBA" id="ARBA00048270"/>
    </source>
</evidence>
<dbReference type="EC" id="6.1.1.18" evidence="2 10"/>
<evidence type="ECO:0000256" key="4">
    <source>
        <dbReference type="ARBA" id="ARBA00022598"/>
    </source>
</evidence>
<dbReference type="EMBL" id="CP135136">
    <property type="protein sequence ID" value="WWR11871.1"/>
    <property type="molecule type" value="Genomic_DNA"/>
</dbReference>
<proteinExistence type="inferred from homology"/>
<dbReference type="Pfam" id="PF03950">
    <property type="entry name" value="tRNA-synt_1c_C"/>
    <property type="match status" value="1"/>
</dbReference>
<dbReference type="NCBIfam" id="NF011291">
    <property type="entry name" value="PRK14703.1"/>
    <property type="match status" value="1"/>
</dbReference>
<accession>A0ABZ2GYN7</accession>
<evidence type="ECO:0000256" key="6">
    <source>
        <dbReference type="ARBA" id="ARBA00022840"/>
    </source>
</evidence>
<dbReference type="PRINTS" id="PR00987">
    <property type="entry name" value="TRNASYNTHGLU"/>
</dbReference>
<keyword evidence="7 11" id="KW-0648">Protein biosynthesis</keyword>
<dbReference type="SUPFAM" id="SSF50715">
    <property type="entry name" value="Ribosomal protein L25-like"/>
    <property type="match status" value="1"/>
</dbReference>
<dbReference type="PROSITE" id="PS00178">
    <property type="entry name" value="AA_TRNA_LIGASE_I"/>
    <property type="match status" value="1"/>
</dbReference>
<evidence type="ECO:0000256" key="1">
    <source>
        <dbReference type="ARBA" id="ARBA00005594"/>
    </source>
</evidence>
<keyword evidence="16" id="KW-1185">Reference proteome</keyword>
<dbReference type="InterPro" id="IPR011035">
    <property type="entry name" value="Ribosomal_bL25/Gln-tRNA_synth"/>
</dbReference>
<dbReference type="GO" id="GO:0016874">
    <property type="term" value="F:ligase activity"/>
    <property type="evidence" value="ECO:0007669"/>
    <property type="project" value="UniProtKB-KW"/>
</dbReference>
<evidence type="ECO:0000259" key="14">
    <source>
        <dbReference type="Pfam" id="PF20974"/>
    </source>
</evidence>
<dbReference type="InterPro" id="IPR020058">
    <property type="entry name" value="Glu/Gln-tRNA-synth_Ib_cat-dom"/>
</dbReference>
<keyword evidence="8 11" id="KW-0030">Aminoacyl-tRNA synthetase</keyword>
<protein>
    <recommendedName>
        <fullName evidence="2 10">Glutamine--tRNA ligase</fullName>
        <ecNumber evidence="2 10">6.1.1.18</ecNumber>
    </recommendedName>
</protein>
<evidence type="ECO:0000256" key="11">
    <source>
        <dbReference type="RuleBase" id="RU363037"/>
    </source>
</evidence>
<evidence type="ECO:0000313" key="15">
    <source>
        <dbReference type="EMBL" id="WWR11871.1"/>
    </source>
</evidence>
<dbReference type="RefSeq" id="WP_338521317.1">
    <property type="nucleotide sequence ID" value="NZ_CP135136.1"/>
</dbReference>
<sequence>MKKNNNNNFIKQIVKNYLLKNKNKKIITRFPPEPNGYLHIGHAKSIFLNFNIAKEFKGKFHIRFDDTNPKTETSEFAKNIIKDIKWLGFKSFSIKYSSNYYYQLYKYAIHLIKSGKAYVDSLNSEEIQKYRGTINYPGINSPYRNRSISENLSLFLQMKSGKFPNGSHVLRAKINMKSPNINLRDPILYRICHTSHPKTKKKWCIYPMYDYAQPISDSIENITHSLCTLEFQDHKKLYNWFIKNLPITSSIPTQIEFSKLSLTHTLTSKRKIKSLIEKNIVSGWNDPRLPTICGMRKRGYPASSIKQFCESLGISKSESIIDYSILEQYVRNDLNKIAKRAFCVINPLKIIITNYPNHKIEEFNATYYPQKKCLTKDRIIPFSKELYIEKNDFIENPPKKYFRLSMINEVRLKYSYTIRCTEIIRDKNGEIIELHCTYDKNSLKKNIHNKKNKGIIHWVSIAHAHKVNIIQYNKLFINKNPNSEKNFLKFLNPYSMIIKTGWCEPSLTNQPINEIFQFERIGYYQVKKTKLNKTSTFHRIVDLKNKWNIQKGTS</sequence>
<dbReference type="InterPro" id="IPR001412">
    <property type="entry name" value="aa-tRNA-synth_I_CS"/>
</dbReference>
<dbReference type="PANTHER" id="PTHR43097">
    <property type="entry name" value="GLUTAMINE-TRNA LIGASE"/>
    <property type="match status" value="1"/>
</dbReference>
<comment type="similarity">
    <text evidence="1 11">Belongs to the class-I aminoacyl-tRNA synthetase family.</text>
</comment>
<dbReference type="Gene3D" id="3.40.50.620">
    <property type="entry name" value="HUPs"/>
    <property type="match status" value="1"/>
</dbReference>
<keyword evidence="6 11" id="KW-0067">ATP-binding</keyword>
<dbReference type="InterPro" id="IPR050132">
    <property type="entry name" value="Gln/Glu-tRNA_Ligase"/>
</dbReference>
<keyword evidence="3" id="KW-0963">Cytoplasm</keyword>
<dbReference type="InterPro" id="IPR020056">
    <property type="entry name" value="Rbsml_bL25/Gln-tRNA_synth_N"/>
</dbReference>
<evidence type="ECO:0000256" key="7">
    <source>
        <dbReference type="ARBA" id="ARBA00022917"/>
    </source>
</evidence>
<dbReference type="InterPro" id="IPR020059">
    <property type="entry name" value="Glu/Gln-tRNA-synth_Ib_codon-bd"/>
</dbReference>
<organism evidence="15 16">
    <name type="scientific">Candidatus Legionella polyplacis</name>
    <dbReference type="NCBI Taxonomy" id="2005262"/>
    <lineage>
        <taxon>Bacteria</taxon>
        <taxon>Pseudomonadati</taxon>
        <taxon>Pseudomonadota</taxon>
        <taxon>Gammaproteobacteria</taxon>
        <taxon>Legionellales</taxon>
        <taxon>Legionellaceae</taxon>
        <taxon>Legionella</taxon>
    </lineage>
</organism>